<evidence type="ECO:0000256" key="2">
    <source>
        <dbReference type="SAM" id="Phobius"/>
    </source>
</evidence>
<protein>
    <submittedName>
        <fullName evidence="3">Uncharacterized protein</fullName>
    </submittedName>
</protein>
<evidence type="ECO:0000313" key="4">
    <source>
        <dbReference type="Proteomes" id="UP000574390"/>
    </source>
</evidence>
<feature type="compositionally biased region" description="Gly residues" evidence="1">
    <location>
        <begin position="266"/>
        <end position="275"/>
    </location>
</feature>
<accession>A0A7J6U3F7</accession>
<keyword evidence="2" id="KW-0812">Transmembrane</keyword>
<evidence type="ECO:0000313" key="3">
    <source>
        <dbReference type="EMBL" id="KAF4751532.1"/>
    </source>
</evidence>
<dbReference type="Proteomes" id="UP000574390">
    <property type="component" value="Unassembled WGS sequence"/>
</dbReference>
<proteinExistence type="predicted"/>
<keyword evidence="2" id="KW-0472">Membrane</keyword>
<name>A0A7J6U3F7_PEROL</name>
<dbReference type="AlphaFoldDB" id="A0A7J6U3F7"/>
<feature type="compositionally biased region" description="Acidic residues" evidence="1">
    <location>
        <begin position="282"/>
        <end position="316"/>
    </location>
</feature>
<feature type="transmembrane region" description="Helical" evidence="2">
    <location>
        <begin position="204"/>
        <end position="227"/>
    </location>
</feature>
<keyword evidence="2" id="KW-1133">Transmembrane helix</keyword>
<gene>
    <name evidence="3" type="ORF">FOZ62_009397</name>
</gene>
<organism evidence="3 4">
    <name type="scientific">Perkinsus olseni</name>
    <name type="common">Perkinsus atlanticus</name>
    <dbReference type="NCBI Taxonomy" id="32597"/>
    <lineage>
        <taxon>Eukaryota</taxon>
        <taxon>Sar</taxon>
        <taxon>Alveolata</taxon>
        <taxon>Perkinsozoa</taxon>
        <taxon>Perkinsea</taxon>
        <taxon>Perkinsida</taxon>
        <taxon>Perkinsidae</taxon>
        <taxon>Perkinsus</taxon>
    </lineage>
</organism>
<feature type="region of interest" description="Disordered" evidence="1">
    <location>
        <begin position="248"/>
        <end position="324"/>
    </location>
</feature>
<dbReference type="EMBL" id="JABANM010003057">
    <property type="protein sequence ID" value="KAF4751532.1"/>
    <property type="molecule type" value="Genomic_DNA"/>
</dbReference>
<evidence type="ECO:0000256" key="1">
    <source>
        <dbReference type="SAM" id="MobiDB-lite"/>
    </source>
</evidence>
<sequence length="399" mass="44128">AGHVDARSRLGIDSILSCAQYTREHVRGNYEFVSYNKGNTTCMWSKSCECVALGECPSGDPEGGWRSALIVRLLNTELADRPVRYDRKPHVVGGDPVSMEDSGIELIPQRSNLPDTVIWRLPKYRNSGVRSQFAALAPVIDGDVRMVGSPGLTAKSEGGQMLMSRDAANLIDVATDCSHGNVIEFLKNFKESCSMRAIVRFTRMATIAFGVVIILLAWTAFGCTTGYRRKLRRDAKLSRQRLEALRANMPAKVEAGEATSPQGSDRGSGGDGVDGGAAAEGTSEEEESSEYDSDEDYSDYSSEEESEEEDGSEEGGESGGHRFVVGKSDSIQIDQPFHKCSAHRMTIKFTRRYLMLKPIAYPYDWHIFTGVRSRRLQPRKLSDCDDGIFLACWHLTRKL</sequence>
<comment type="caution">
    <text evidence="3">The sequence shown here is derived from an EMBL/GenBank/DDBJ whole genome shotgun (WGS) entry which is preliminary data.</text>
</comment>
<reference evidence="3 4" key="1">
    <citation type="submission" date="2020-04" db="EMBL/GenBank/DDBJ databases">
        <title>Perkinsus olseni comparative genomics.</title>
        <authorList>
            <person name="Bogema D.R."/>
        </authorList>
    </citation>
    <scope>NUCLEOTIDE SEQUENCE [LARGE SCALE GENOMIC DNA]</scope>
    <source>
        <strain evidence="3">ATCC PRA-205</strain>
    </source>
</reference>
<feature type="non-terminal residue" evidence="3">
    <location>
        <position position="399"/>
    </location>
</feature>